<dbReference type="GO" id="GO:0004722">
    <property type="term" value="F:protein serine/threonine phosphatase activity"/>
    <property type="evidence" value="ECO:0007669"/>
    <property type="project" value="UniProtKB-EC"/>
</dbReference>
<gene>
    <name evidence="8" type="ORF">BDZ94DRAFT_1260183</name>
</gene>
<reference evidence="8" key="1">
    <citation type="submission" date="2020-11" db="EMBL/GenBank/DDBJ databases">
        <authorList>
            <consortium name="DOE Joint Genome Institute"/>
            <person name="Ahrendt S."/>
            <person name="Riley R."/>
            <person name="Andreopoulos W."/>
            <person name="Labutti K."/>
            <person name="Pangilinan J."/>
            <person name="Ruiz-Duenas F.J."/>
            <person name="Barrasa J.M."/>
            <person name="Sanchez-Garcia M."/>
            <person name="Camarero S."/>
            <person name="Miyauchi S."/>
            <person name="Serrano A."/>
            <person name="Linde D."/>
            <person name="Babiker R."/>
            <person name="Drula E."/>
            <person name="Ayuso-Fernandez I."/>
            <person name="Pacheco R."/>
            <person name="Padilla G."/>
            <person name="Ferreira P."/>
            <person name="Barriuso J."/>
            <person name="Kellner H."/>
            <person name="Castanera R."/>
            <person name="Alfaro M."/>
            <person name="Ramirez L."/>
            <person name="Pisabarro A.G."/>
            <person name="Kuo A."/>
            <person name="Tritt A."/>
            <person name="Lipzen A."/>
            <person name="He G."/>
            <person name="Yan M."/>
            <person name="Ng V."/>
            <person name="Cullen D."/>
            <person name="Martin F."/>
            <person name="Rosso M.-N."/>
            <person name="Henrissat B."/>
            <person name="Hibbett D."/>
            <person name="Martinez A.T."/>
            <person name="Grigoriev I.V."/>
        </authorList>
    </citation>
    <scope>NUCLEOTIDE SEQUENCE</scope>
    <source>
        <strain evidence="8">CBS 247.69</strain>
    </source>
</reference>
<keyword evidence="3" id="KW-0904">Protein phosphatase</keyword>
<evidence type="ECO:0000313" key="8">
    <source>
        <dbReference type="EMBL" id="KAF9462923.1"/>
    </source>
</evidence>
<evidence type="ECO:0000256" key="5">
    <source>
        <dbReference type="ARBA" id="ARBA00048336"/>
    </source>
</evidence>
<evidence type="ECO:0000313" key="9">
    <source>
        <dbReference type="Proteomes" id="UP000807353"/>
    </source>
</evidence>
<dbReference type="EMBL" id="MU150267">
    <property type="protein sequence ID" value="KAF9462923.1"/>
    <property type="molecule type" value="Genomic_DNA"/>
</dbReference>
<name>A0A9P6CJL3_9AGAR</name>
<dbReference type="Pfam" id="PF00782">
    <property type="entry name" value="DSPc"/>
    <property type="match status" value="1"/>
</dbReference>
<dbReference type="SUPFAM" id="SSF52799">
    <property type="entry name" value="(Phosphotyrosine protein) phosphatases II"/>
    <property type="match status" value="1"/>
</dbReference>
<dbReference type="InterPro" id="IPR000387">
    <property type="entry name" value="Tyr_Pase_dom"/>
</dbReference>
<dbReference type="GO" id="GO:0005829">
    <property type="term" value="C:cytosol"/>
    <property type="evidence" value="ECO:0007669"/>
    <property type="project" value="TreeGrafter"/>
</dbReference>
<comment type="catalytic activity">
    <reaction evidence="4">
        <text>O-phospho-L-seryl-[protein] + H2O = L-seryl-[protein] + phosphate</text>
        <dbReference type="Rhea" id="RHEA:20629"/>
        <dbReference type="Rhea" id="RHEA-COMP:9863"/>
        <dbReference type="Rhea" id="RHEA-COMP:11604"/>
        <dbReference type="ChEBI" id="CHEBI:15377"/>
        <dbReference type="ChEBI" id="CHEBI:29999"/>
        <dbReference type="ChEBI" id="CHEBI:43474"/>
        <dbReference type="ChEBI" id="CHEBI:83421"/>
        <dbReference type="EC" id="3.1.3.16"/>
    </reaction>
</comment>
<keyword evidence="2" id="KW-0378">Hydrolase</keyword>
<evidence type="ECO:0000256" key="2">
    <source>
        <dbReference type="ARBA" id="ARBA00022801"/>
    </source>
</evidence>
<dbReference type="InterPro" id="IPR020422">
    <property type="entry name" value="TYR_PHOSPHATASE_DUAL_dom"/>
</dbReference>
<evidence type="ECO:0000259" key="6">
    <source>
        <dbReference type="PROSITE" id="PS50054"/>
    </source>
</evidence>
<dbReference type="CDD" id="cd14498">
    <property type="entry name" value="DSP"/>
    <property type="match status" value="1"/>
</dbReference>
<comment type="catalytic activity">
    <reaction evidence="5">
        <text>O-phospho-L-threonyl-[protein] + H2O = L-threonyl-[protein] + phosphate</text>
        <dbReference type="Rhea" id="RHEA:47004"/>
        <dbReference type="Rhea" id="RHEA-COMP:11060"/>
        <dbReference type="Rhea" id="RHEA-COMP:11605"/>
        <dbReference type="ChEBI" id="CHEBI:15377"/>
        <dbReference type="ChEBI" id="CHEBI:30013"/>
        <dbReference type="ChEBI" id="CHEBI:43474"/>
        <dbReference type="ChEBI" id="CHEBI:61977"/>
        <dbReference type="EC" id="3.1.3.16"/>
    </reaction>
</comment>
<dbReference type="GO" id="GO:0004725">
    <property type="term" value="F:protein tyrosine phosphatase activity"/>
    <property type="evidence" value="ECO:0007669"/>
    <property type="project" value="TreeGrafter"/>
</dbReference>
<dbReference type="PANTHER" id="PTHR45948">
    <property type="entry name" value="DUAL SPECIFICITY PROTEIN PHOSPHATASE DDB_G0269404-RELATED"/>
    <property type="match status" value="1"/>
</dbReference>
<organism evidence="8 9">
    <name type="scientific">Collybia nuda</name>
    <dbReference type="NCBI Taxonomy" id="64659"/>
    <lineage>
        <taxon>Eukaryota</taxon>
        <taxon>Fungi</taxon>
        <taxon>Dikarya</taxon>
        <taxon>Basidiomycota</taxon>
        <taxon>Agaricomycotina</taxon>
        <taxon>Agaricomycetes</taxon>
        <taxon>Agaricomycetidae</taxon>
        <taxon>Agaricales</taxon>
        <taxon>Tricholomatineae</taxon>
        <taxon>Clitocybaceae</taxon>
        <taxon>Collybia</taxon>
    </lineage>
</organism>
<dbReference type="InterPro" id="IPR029021">
    <property type="entry name" value="Prot-tyrosine_phosphatase-like"/>
</dbReference>
<evidence type="ECO:0000256" key="3">
    <source>
        <dbReference type="ARBA" id="ARBA00022912"/>
    </source>
</evidence>
<dbReference type="PROSITE" id="PS00383">
    <property type="entry name" value="TYR_PHOSPHATASE_1"/>
    <property type="match status" value="1"/>
</dbReference>
<dbReference type="InterPro" id="IPR000340">
    <property type="entry name" value="Dual-sp_phosphatase_cat-dom"/>
</dbReference>
<feature type="domain" description="Tyrosine specific protein phosphatases" evidence="7">
    <location>
        <begin position="92"/>
        <end position="155"/>
    </location>
</feature>
<evidence type="ECO:0000256" key="4">
    <source>
        <dbReference type="ARBA" id="ARBA00047761"/>
    </source>
</evidence>
<dbReference type="Proteomes" id="UP000807353">
    <property type="component" value="Unassembled WGS sequence"/>
</dbReference>
<dbReference type="SMART" id="SM00195">
    <property type="entry name" value="DSPc"/>
    <property type="match status" value="1"/>
</dbReference>
<dbReference type="GO" id="GO:0007165">
    <property type="term" value="P:signal transduction"/>
    <property type="evidence" value="ECO:0007669"/>
    <property type="project" value="TreeGrafter"/>
</dbReference>
<proteinExistence type="inferred from homology"/>
<dbReference type="PROSITE" id="PS50054">
    <property type="entry name" value="TYR_PHOSPHATASE_DUAL"/>
    <property type="match status" value="1"/>
</dbReference>
<dbReference type="Gene3D" id="3.90.190.10">
    <property type="entry name" value="Protein tyrosine phosphatase superfamily"/>
    <property type="match status" value="1"/>
</dbReference>
<comment type="caution">
    <text evidence="8">The sequence shown here is derived from an EMBL/GenBank/DDBJ whole genome shotgun (WGS) entry which is preliminary data.</text>
</comment>
<sequence>MLSFPAPRWRTALNTVAKSNEKRPPGSRFGRVASPVTPRVYLSDYFTASDADELVRLGITHVISVLEHDTHIPECIPKKQKLHLRLADNMDVNILEHLDDTTNFITSALAEDENNKVLVHCFQGISRSATIVCAYLIASSGMTAIEAITHTQAKRGIVCPNIGFRRQLETYSHRFVSKRLKQRGGKVAKISGDIAERIRRLQAGPRLSS</sequence>
<comment type="similarity">
    <text evidence="1">Belongs to the protein-tyrosine phosphatase family. Non-receptor class dual specificity subfamily.</text>
</comment>
<accession>A0A9P6CJL3</accession>
<dbReference type="OrthoDB" id="2017893at2759"/>
<keyword evidence="9" id="KW-1185">Reference proteome</keyword>
<feature type="domain" description="Tyrosine-protein phosphatase" evidence="6">
    <location>
        <begin position="32"/>
        <end position="177"/>
    </location>
</feature>
<dbReference type="PANTHER" id="PTHR45948:SF2">
    <property type="entry name" value="DUAL SPECIFICITY PROTEIN PHOSPHATASE"/>
    <property type="match status" value="1"/>
</dbReference>
<dbReference type="InterPro" id="IPR016130">
    <property type="entry name" value="Tyr_Pase_AS"/>
</dbReference>
<dbReference type="PROSITE" id="PS50056">
    <property type="entry name" value="TYR_PHOSPHATASE_2"/>
    <property type="match status" value="1"/>
</dbReference>
<evidence type="ECO:0000256" key="1">
    <source>
        <dbReference type="ARBA" id="ARBA00008601"/>
    </source>
</evidence>
<protein>
    <submittedName>
        <fullName evidence="8">Protein-tyrosine phosphatase-like protein</fullName>
    </submittedName>
</protein>
<dbReference type="AlphaFoldDB" id="A0A9P6CJL3"/>
<evidence type="ECO:0000259" key="7">
    <source>
        <dbReference type="PROSITE" id="PS50056"/>
    </source>
</evidence>